<dbReference type="InterPro" id="IPR000719">
    <property type="entry name" value="Prot_kinase_dom"/>
</dbReference>
<dbReference type="Proteomes" id="UP000245802">
    <property type="component" value="Chromosome"/>
</dbReference>
<evidence type="ECO:0000259" key="6">
    <source>
        <dbReference type="PROSITE" id="PS50011"/>
    </source>
</evidence>
<dbReference type="GO" id="GO:0005524">
    <property type="term" value="F:ATP binding"/>
    <property type="evidence" value="ECO:0007669"/>
    <property type="project" value="UniProtKB-UniRule"/>
</dbReference>
<dbReference type="GO" id="GO:0120147">
    <property type="term" value="F:formylglycine-generating oxidase activity"/>
    <property type="evidence" value="ECO:0007669"/>
    <property type="project" value="TreeGrafter"/>
</dbReference>
<evidence type="ECO:0000256" key="4">
    <source>
        <dbReference type="SAM" id="MobiDB-lite"/>
    </source>
</evidence>
<dbReference type="InterPro" id="IPR016187">
    <property type="entry name" value="CTDL_fold"/>
</dbReference>
<feature type="transmembrane region" description="Helical" evidence="5">
    <location>
        <begin position="395"/>
        <end position="416"/>
    </location>
</feature>
<dbReference type="PANTHER" id="PTHR23150:SF19">
    <property type="entry name" value="FORMYLGLYCINE-GENERATING ENZYME"/>
    <property type="match status" value="1"/>
</dbReference>
<keyword evidence="5" id="KW-1133">Transmembrane helix</keyword>
<dbReference type="InterPro" id="IPR008271">
    <property type="entry name" value="Ser/Thr_kinase_AS"/>
</dbReference>
<dbReference type="SUPFAM" id="SSF56436">
    <property type="entry name" value="C-type lectin-like"/>
    <property type="match status" value="1"/>
</dbReference>
<keyword evidence="5" id="KW-0812">Transmembrane</keyword>
<feature type="domain" description="Protein kinase" evidence="6">
    <location>
        <begin position="40"/>
        <end position="318"/>
    </location>
</feature>
<feature type="compositionally biased region" description="Pro residues" evidence="4">
    <location>
        <begin position="351"/>
        <end position="361"/>
    </location>
</feature>
<dbReference type="CDD" id="cd14014">
    <property type="entry name" value="STKc_PknB_like"/>
    <property type="match status" value="1"/>
</dbReference>
<keyword evidence="5" id="KW-0472">Membrane</keyword>
<accession>A0A2Z3GSM3</accession>
<dbReference type="SUPFAM" id="SSF56112">
    <property type="entry name" value="Protein kinase-like (PK-like)"/>
    <property type="match status" value="1"/>
</dbReference>
<dbReference type="KEGG" id="gog:C1280_10450"/>
<keyword evidence="8" id="KW-1185">Reference proteome</keyword>
<keyword evidence="1 3" id="KW-0547">Nucleotide-binding</keyword>
<dbReference type="InterPro" id="IPR017441">
    <property type="entry name" value="Protein_kinase_ATP_BS"/>
</dbReference>
<dbReference type="PROSITE" id="PS00108">
    <property type="entry name" value="PROTEIN_KINASE_ST"/>
    <property type="match status" value="1"/>
</dbReference>
<keyword evidence="2 3" id="KW-0067">ATP-binding</keyword>
<gene>
    <name evidence="7" type="ORF">C1280_10450</name>
</gene>
<dbReference type="InterPro" id="IPR051043">
    <property type="entry name" value="Sulfatase_Mod_Factor_Kinase"/>
</dbReference>
<evidence type="ECO:0000256" key="3">
    <source>
        <dbReference type="PROSITE-ProRule" id="PRU10141"/>
    </source>
</evidence>
<feature type="region of interest" description="Disordered" evidence="4">
    <location>
        <begin position="345"/>
        <end position="369"/>
    </location>
</feature>
<dbReference type="Pfam" id="PF00069">
    <property type="entry name" value="Pkinase"/>
    <property type="match status" value="1"/>
</dbReference>
<evidence type="ECO:0000256" key="1">
    <source>
        <dbReference type="ARBA" id="ARBA00022741"/>
    </source>
</evidence>
<dbReference type="PROSITE" id="PS50011">
    <property type="entry name" value="PROTEIN_KINASE_DOM"/>
    <property type="match status" value="1"/>
</dbReference>
<dbReference type="OrthoDB" id="9812426at2"/>
<name>A0A2Z3GSM3_9BACT</name>
<evidence type="ECO:0000313" key="8">
    <source>
        <dbReference type="Proteomes" id="UP000245802"/>
    </source>
</evidence>
<reference evidence="7 8" key="1">
    <citation type="submission" date="2018-01" db="EMBL/GenBank/DDBJ databases">
        <title>G. obscuriglobus.</title>
        <authorList>
            <person name="Franke J."/>
            <person name="Blomberg W."/>
            <person name="Selmecki A."/>
        </authorList>
    </citation>
    <scope>NUCLEOTIDE SEQUENCE [LARGE SCALE GENOMIC DNA]</scope>
    <source>
        <strain evidence="7 8">DSM 5831</strain>
    </source>
</reference>
<dbReference type="PROSITE" id="PS00107">
    <property type="entry name" value="PROTEIN_KINASE_ATP"/>
    <property type="match status" value="1"/>
</dbReference>
<dbReference type="PANTHER" id="PTHR23150">
    <property type="entry name" value="SULFATASE MODIFYING FACTOR 1, 2"/>
    <property type="match status" value="1"/>
</dbReference>
<organism evidence="7 8">
    <name type="scientific">Gemmata obscuriglobus</name>
    <dbReference type="NCBI Taxonomy" id="114"/>
    <lineage>
        <taxon>Bacteria</taxon>
        <taxon>Pseudomonadati</taxon>
        <taxon>Planctomycetota</taxon>
        <taxon>Planctomycetia</taxon>
        <taxon>Gemmatales</taxon>
        <taxon>Gemmataceae</taxon>
        <taxon>Gemmata</taxon>
    </lineage>
</organism>
<proteinExistence type="predicted"/>
<sequence>MSSTFENTTRARTPFDAPRLAPGVLPVFASGSPVPGLNSWVLEQKLGGGGFGEVWLARHAWDAEQPPRAVKFCTDPGARHQLVTHEQNVVRRVMKYAGKHPNIVPLLECNLDGDVPWLMYEFVPGGTLASTLAKWRRMSPRRRIDLAVQTLYELTAALGACHRFDPPLVHRDLKPHNVLMAGGKVPRITDFGIGGIALHPSGKTDFGSSTAVAARLPSELRAAGTRIYAPQEQLLGSEPHPRDDVYALGIIAYQLVTADINTAPGTDAAYELRKLHAPEVLVELVLRSASINPESRPHSATEWEDALGALLCKTHPDIEHDDPPAPETVDVSPSTATLAARTETFRASSLPEPPAPLPEPSVPSKRTDASRIKANWRVGPTVSSGRGRVRQVTNAWVAVAALLVFGVLVAGVVYVVSGGPGRFRGTAGTYPGEVRAVPLPGGSEMTFCWVPPGERQLGSPASEREAVLKQFNQSPLRISAEAEDTRGRFRTPGFWLGRYEVTQAEWAAVMADTPFAQPSHFRPGRSHADKLGSSADTIRFPVEGVTWNECQEFVARLNGIAARASARGRFALPTEDMWEYACRGTDSGSHPFHFGRELNGTQANVDGTAPFGTASKGPNLDRPAVVGSYAGQHPHPWGLCDMHGNVWEWCENKYDGTIARVVRGGSWFNQPHDARSANRNWHSPEARRPDIGVRVCWIPE</sequence>
<dbReference type="Gene3D" id="3.90.1580.10">
    <property type="entry name" value="paralog of FGE (formylglycine-generating enzyme)"/>
    <property type="match status" value="1"/>
</dbReference>
<dbReference type="InterPro" id="IPR011009">
    <property type="entry name" value="Kinase-like_dom_sf"/>
</dbReference>
<dbReference type="InterPro" id="IPR042095">
    <property type="entry name" value="SUMF_sf"/>
</dbReference>
<feature type="binding site" evidence="3">
    <location>
        <position position="71"/>
    </location>
    <ligand>
        <name>ATP</name>
        <dbReference type="ChEBI" id="CHEBI:30616"/>
    </ligand>
</feature>
<protein>
    <recommendedName>
        <fullName evidence="6">Protein kinase domain-containing protein</fullName>
    </recommendedName>
</protein>
<dbReference type="GO" id="GO:0004672">
    <property type="term" value="F:protein kinase activity"/>
    <property type="evidence" value="ECO:0007669"/>
    <property type="project" value="InterPro"/>
</dbReference>
<evidence type="ECO:0000313" key="7">
    <source>
        <dbReference type="EMBL" id="AWM37389.1"/>
    </source>
</evidence>
<dbReference type="Gene3D" id="1.10.510.10">
    <property type="entry name" value="Transferase(Phosphotransferase) domain 1"/>
    <property type="match status" value="1"/>
</dbReference>
<dbReference type="InterPro" id="IPR005532">
    <property type="entry name" value="SUMF_dom"/>
</dbReference>
<evidence type="ECO:0000256" key="2">
    <source>
        <dbReference type="ARBA" id="ARBA00022840"/>
    </source>
</evidence>
<dbReference type="Pfam" id="PF03781">
    <property type="entry name" value="FGE-sulfatase"/>
    <property type="match status" value="1"/>
</dbReference>
<dbReference type="SMART" id="SM00220">
    <property type="entry name" value="S_TKc"/>
    <property type="match status" value="1"/>
</dbReference>
<evidence type="ECO:0000256" key="5">
    <source>
        <dbReference type="SAM" id="Phobius"/>
    </source>
</evidence>
<dbReference type="EMBL" id="CP025958">
    <property type="protein sequence ID" value="AWM37389.1"/>
    <property type="molecule type" value="Genomic_DNA"/>
</dbReference>
<dbReference type="AlphaFoldDB" id="A0A2Z3GSM3"/>